<keyword evidence="3" id="KW-0732">Signal</keyword>
<sequence length="87" mass="9719">MKFYTLIAVIFAIIGIAQAADKCTVNGKTFDQGEKYQPPGTCEIYECFGKNGMIHSNCPPIDTLKPCKYFPQDTSKPYPKCCARQKC</sequence>
<keyword evidence="6" id="KW-1185">Reference proteome</keyword>
<feature type="chain" id="PRO_5009326128" description="Single domain-containing protein" evidence="3">
    <location>
        <begin position="20"/>
        <end position="87"/>
    </location>
</feature>
<name>A0A1I8P6Y4_STOCA</name>
<dbReference type="EnsemblMetazoa" id="SCAU005379-RA">
    <property type="protein sequence ID" value="SCAU005379-PA"/>
    <property type="gene ID" value="SCAU005379"/>
</dbReference>
<evidence type="ECO:0000256" key="1">
    <source>
        <dbReference type="ARBA" id="ARBA00004613"/>
    </source>
</evidence>
<dbReference type="Proteomes" id="UP000095300">
    <property type="component" value="Unassembled WGS sequence"/>
</dbReference>
<reference evidence="5" key="1">
    <citation type="submission" date="2020-05" db="UniProtKB">
        <authorList>
            <consortium name="EnsemblMetazoa"/>
        </authorList>
    </citation>
    <scope>IDENTIFICATION</scope>
    <source>
        <strain evidence="5">USDA</strain>
    </source>
</reference>
<protein>
    <recommendedName>
        <fullName evidence="4">Single domain-containing protein</fullName>
    </recommendedName>
</protein>
<keyword evidence="2" id="KW-0964">Secreted</keyword>
<dbReference type="SMART" id="SM01318">
    <property type="entry name" value="SVWC"/>
    <property type="match status" value="1"/>
</dbReference>
<feature type="signal peptide" evidence="3">
    <location>
        <begin position="1"/>
        <end position="19"/>
    </location>
</feature>
<dbReference type="InterPro" id="IPR029277">
    <property type="entry name" value="SVWC_dom"/>
</dbReference>
<evidence type="ECO:0000313" key="5">
    <source>
        <dbReference type="EnsemblMetazoa" id="SCAU005379-PA"/>
    </source>
</evidence>
<dbReference type="GO" id="GO:0005576">
    <property type="term" value="C:extracellular region"/>
    <property type="evidence" value="ECO:0007669"/>
    <property type="project" value="UniProtKB-SubCell"/>
</dbReference>
<dbReference type="Pfam" id="PF15430">
    <property type="entry name" value="SVWC"/>
    <property type="match status" value="1"/>
</dbReference>
<organism evidence="5 6">
    <name type="scientific">Stomoxys calcitrans</name>
    <name type="common">Stable fly</name>
    <name type="synonym">Conops calcitrans</name>
    <dbReference type="NCBI Taxonomy" id="35570"/>
    <lineage>
        <taxon>Eukaryota</taxon>
        <taxon>Metazoa</taxon>
        <taxon>Ecdysozoa</taxon>
        <taxon>Arthropoda</taxon>
        <taxon>Hexapoda</taxon>
        <taxon>Insecta</taxon>
        <taxon>Pterygota</taxon>
        <taxon>Neoptera</taxon>
        <taxon>Endopterygota</taxon>
        <taxon>Diptera</taxon>
        <taxon>Brachycera</taxon>
        <taxon>Muscomorpha</taxon>
        <taxon>Muscoidea</taxon>
        <taxon>Muscidae</taxon>
        <taxon>Stomoxys</taxon>
    </lineage>
</organism>
<gene>
    <name evidence="5" type="primary">106084919</name>
</gene>
<dbReference type="AlphaFoldDB" id="A0A1I8P6Y4"/>
<accession>A0A1I8P6Y4</accession>
<dbReference type="OrthoDB" id="6761907at2759"/>
<comment type="subcellular location">
    <subcellularLocation>
        <location evidence="1">Secreted</location>
    </subcellularLocation>
</comment>
<dbReference type="VEuPathDB" id="VectorBase:SCAU005379"/>
<evidence type="ECO:0000256" key="2">
    <source>
        <dbReference type="ARBA" id="ARBA00022525"/>
    </source>
</evidence>
<evidence type="ECO:0000256" key="3">
    <source>
        <dbReference type="SAM" id="SignalP"/>
    </source>
</evidence>
<proteinExistence type="predicted"/>
<feature type="domain" description="Single" evidence="4">
    <location>
        <begin position="23"/>
        <end position="87"/>
    </location>
</feature>
<evidence type="ECO:0000313" key="6">
    <source>
        <dbReference type="Proteomes" id="UP000095300"/>
    </source>
</evidence>
<dbReference type="KEGG" id="scac:106084919"/>
<evidence type="ECO:0000259" key="4">
    <source>
        <dbReference type="SMART" id="SM01318"/>
    </source>
</evidence>